<name>A0ABP7QH20_9SPHI</name>
<dbReference type="EMBL" id="BAABAK010000020">
    <property type="protein sequence ID" value="GAA3982145.1"/>
    <property type="molecule type" value="Genomic_DNA"/>
</dbReference>
<proteinExistence type="predicted"/>
<accession>A0ABP7QH20</accession>
<evidence type="ECO:0000313" key="2">
    <source>
        <dbReference type="Proteomes" id="UP001501081"/>
    </source>
</evidence>
<reference evidence="2" key="1">
    <citation type="journal article" date="2019" name="Int. J. Syst. Evol. Microbiol.">
        <title>The Global Catalogue of Microorganisms (GCM) 10K type strain sequencing project: providing services to taxonomists for standard genome sequencing and annotation.</title>
        <authorList>
            <consortium name="The Broad Institute Genomics Platform"/>
            <consortium name="The Broad Institute Genome Sequencing Center for Infectious Disease"/>
            <person name="Wu L."/>
            <person name="Ma J."/>
        </authorList>
    </citation>
    <scope>NUCLEOTIDE SEQUENCE [LARGE SCALE GENOMIC DNA]</scope>
    <source>
        <strain evidence="2">JCM 17338</strain>
    </source>
</reference>
<keyword evidence="2" id="KW-1185">Reference proteome</keyword>
<gene>
    <name evidence="1" type="ORF">GCM10022246_37680</name>
</gene>
<comment type="caution">
    <text evidence="1">The sequence shown here is derived from an EMBL/GenBank/DDBJ whole genome shotgun (WGS) entry which is preliminary data.</text>
</comment>
<dbReference type="RefSeq" id="WP_344769544.1">
    <property type="nucleotide sequence ID" value="NZ_BAABAK010000020.1"/>
</dbReference>
<protein>
    <recommendedName>
        <fullName evidence="3">Immunity protein 50</fullName>
    </recommendedName>
</protein>
<sequence length="157" mass="18222">MQNVVIKFQNPFNEFEQSIIYSNKEQALKAFLDVNWEQLNIDIYEKHDDVIHDYYFFELSYTDFSNQKNILNIGGAYTHGENLELNGVQFDVRYTRPIEKTSKGFFGLGESTTKTVSSEIWMEECNKPFVVKCLKAFLGQDALFLETEIINNGVSSF</sequence>
<evidence type="ECO:0008006" key="3">
    <source>
        <dbReference type="Google" id="ProtNLM"/>
    </source>
</evidence>
<dbReference type="Proteomes" id="UP001501081">
    <property type="component" value="Unassembled WGS sequence"/>
</dbReference>
<organism evidence="1 2">
    <name type="scientific">Pedobacter ginsengiterrae</name>
    <dbReference type="NCBI Taxonomy" id="871696"/>
    <lineage>
        <taxon>Bacteria</taxon>
        <taxon>Pseudomonadati</taxon>
        <taxon>Bacteroidota</taxon>
        <taxon>Sphingobacteriia</taxon>
        <taxon>Sphingobacteriales</taxon>
        <taxon>Sphingobacteriaceae</taxon>
        <taxon>Pedobacter</taxon>
    </lineage>
</organism>
<evidence type="ECO:0000313" key="1">
    <source>
        <dbReference type="EMBL" id="GAA3982145.1"/>
    </source>
</evidence>